<name>A0A8J8JXD2_9BACT</name>
<dbReference type="InterPro" id="IPR003675">
    <property type="entry name" value="Rce1/LyrA-like_dom"/>
</dbReference>
<gene>
    <name evidence="3" type="ORF">GD597_12205</name>
</gene>
<feature type="transmembrane region" description="Helical" evidence="1">
    <location>
        <begin position="20"/>
        <end position="41"/>
    </location>
</feature>
<keyword evidence="4" id="KW-1185">Reference proteome</keyword>
<feature type="transmembrane region" description="Helical" evidence="1">
    <location>
        <begin position="193"/>
        <end position="210"/>
    </location>
</feature>
<keyword evidence="1" id="KW-0812">Transmembrane</keyword>
<sequence length="241" mass="26966">MLILAMAITTPVYTKKSLLAGILFCLALVFGALLLSAVYLMPFLKAHQVAADLVFLSSRLLLWLVLLLLYLYVIKTEAGPFLIWGNTTLTIKKSIMLVAGILLGIFCCGMLSAIIAKVFGWNMQSARFNEAVKLFIHYPYLVYFTAITAGITEELLFRGYLLPRLQLLVNNSMFSILLSSLLFGLLHFGYGTLFNMLGPFFMGIVFAFFYNKYRHMGILIIAHSLWDILAILAKTSVAPLK</sequence>
<keyword evidence="3" id="KW-0378">Hydrolase</keyword>
<dbReference type="Pfam" id="PF02517">
    <property type="entry name" value="Rce1-like"/>
    <property type="match status" value="1"/>
</dbReference>
<dbReference type="EMBL" id="WHPF01000008">
    <property type="protein sequence ID" value="NNV56226.1"/>
    <property type="molecule type" value="Genomic_DNA"/>
</dbReference>
<dbReference type="InterPro" id="IPR052710">
    <property type="entry name" value="CAAX_protease"/>
</dbReference>
<feature type="domain" description="CAAX prenyl protease 2/Lysostaphin resistance protein A-like" evidence="2">
    <location>
        <begin position="139"/>
        <end position="228"/>
    </location>
</feature>
<dbReference type="GO" id="GO:0008237">
    <property type="term" value="F:metallopeptidase activity"/>
    <property type="evidence" value="ECO:0007669"/>
    <property type="project" value="UniProtKB-KW"/>
</dbReference>
<dbReference type="AlphaFoldDB" id="A0A8J8JXD2"/>
<keyword evidence="3" id="KW-0645">Protease</keyword>
<evidence type="ECO:0000256" key="1">
    <source>
        <dbReference type="SAM" id="Phobius"/>
    </source>
</evidence>
<evidence type="ECO:0000313" key="4">
    <source>
        <dbReference type="Proteomes" id="UP000598971"/>
    </source>
</evidence>
<protein>
    <submittedName>
        <fullName evidence="3">CPBP family intramembrane metalloprotease</fullName>
    </submittedName>
</protein>
<comment type="caution">
    <text evidence="3">The sequence shown here is derived from an EMBL/GenBank/DDBJ whole genome shotgun (WGS) entry which is preliminary data.</text>
</comment>
<dbReference type="GO" id="GO:0080120">
    <property type="term" value="P:CAAX-box protein maturation"/>
    <property type="evidence" value="ECO:0007669"/>
    <property type="project" value="UniProtKB-ARBA"/>
</dbReference>
<feature type="transmembrane region" description="Helical" evidence="1">
    <location>
        <begin position="216"/>
        <end position="233"/>
    </location>
</feature>
<organism evidence="3 4">
    <name type="scientific">Limnovirga soli</name>
    <dbReference type="NCBI Taxonomy" id="2656915"/>
    <lineage>
        <taxon>Bacteria</taxon>
        <taxon>Pseudomonadati</taxon>
        <taxon>Bacteroidota</taxon>
        <taxon>Chitinophagia</taxon>
        <taxon>Chitinophagales</taxon>
        <taxon>Chitinophagaceae</taxon>
        <taxon>Limnovirga</taxon>
    </lineage>
</organism>
<evidence type="ECO:0000259" key="2">
    <source>
        <dbReference type="Pfam" id="PF02517"/>
    </source>
</evidence>
<keyword evidence="1" id="KW-0472">Membrane</keyword>
<proteinExistence type="predicted"/>
<feature type="transmembrane region" description="Helical" evidence="1">
    <location>
        <begin position="140"/>
        <end position="161"/>
    </location>
</feature>
<evidence type="ECO:0000313" key="3">
    <source>
        <dbReference type="EMBL" id="NNV56226.1"/>
    </source>
</evidence>
<dbReference type="GO" id="GO:0004175">
    <property type="term" value="F:endopeptidase activity"/>
    <property type="evidence" value="ECO:0007669"/>
    <property type="project" value="UniProtKB-ARBA"/>
</dbReference>
<feature type="transmembrane region" description="Helical" evidence="1">
    <location>
        <begin position="167"/>
        <end position="186"/>
    </location>
</feature>
<keyword evidence="1" id="KW-1133">Transmembrane helix</keyword>
<accession>A0A8J8JXD2</accession>
<dbReference type="PANTHER" id="PTHR36435">
    <property type="entry name" value="SLR1288 PROTEIN"/>
    <property type="match status" value="1"/>
</dbReference>
<feature type="transmembrane region" description="Helical" evidence="1">
    <location>
        <begin position="94"/>
        <end position="119"/>
    </location>
</feature>
<reference evidence="3" key="1">
    <citation type="submission" date="2019-10" db="EMBL/GenBank/DDBJ databases">
        <title>Draft genome sequence of Panacibacter sp. KCS-6.</title>
        <authorList>
            <person name="Yim K.J."/>
        </authorList>
    </citation>
    <scope>NUCLEOTIDE SEQUENCE</scope>
    <source>
        <strain evidence="3">KCS-6</strain>
    </source>
</reference>
<feature type="transmembrane region" description="Helical" evidence="1">
    <location>
        <begin position="53"/>
        <end position="74"/>
    </location>
</feature>
<dbReference type="Proteomes" id="UP000598971">
    <property type="component" value="Unassembled WGS sequence"/>
</dbReference>
<dbReference type="PANTHER" id="PTHR36435:SF1">
    <property type="entry name" value="CAAX AMINO TERMINAL PROTEASE FAMILY PROTEIN"/>
    <property type="match status" value="1"/>
</dbReference>
<keyword evidence="3" id="KW-0482">Metalloprotease</keyword>